<comment type="function">
    <text evidence="5">ATP-dependent carboxylate-amine ligase which exhibits weak glutamate--cysteine ligase activity.</text>
</comment>
<dbReference type="InterPro" id="IPR050141">
    <property type="entry name" value="GCL_type2/YbdK_subfam"/>
</dbReference>
<proteinExistence type="inferred from homology"/>
<dbReference type="HAMAP" id="MF_01609">
    <property type="entry name" value="Glu_cys_ligase_2"/>
    <property type="match status" value="1"/>
</dbReference>
<dbReference type="Pfam" id="PF04107">
    <property type="entry name" value="GCS2"/>
    <property type="match status" value="1"/>
</dbReference>
<evidence type="ECO:0000256" key="4">
    <source>
        <dbReference type="ARBA" id="ARBA00048819"/>
    </source>
</evidence>
<keyword evidence="8" id="KW-1185">Reference proteome</keyword>
<dbReference type="InterPro" id="IPR014746">
    <property type="entry name" value="Gln_synth/guanido_kin_cat_dom"/>
</dbReference>
<gene>
    <name evidence="7" type="ORF">FNQ90_22130</name>
</gene>
<keyword evidence="2 5" id="KW-0547">Nucleotide-binding</keyword>
<dbReference type="Proteomes" id="UP000538929">
    <property type="component" value="Unassembled WGS sequence"/>
</dbReference>
<dbReference type="GO" id="GO:0005524">
    <property type="term" value="F:ATP binding"/>
    <property type="evidence" value="ECO:0007669"/>
    <property type="project" value="UniProtKB-KW"/>
</dbReference>
<keyword evidence="3 5" id="KW-0067">ATP-binding</keyword>
<evidence type="ECO:0000256" key="6">
    <source>
        <dbReference type="SAM" id="MobiDB-lite"/>
    </source>
</evidence>
<dbReference type="GO" id="GO:0004357">
    <property type="term" value="F:glutamate-cysteine ligase activity"/>
    <property type="evidence" value="ECO:0007669"/>
    <property type="project" value="UniProtKB-EC"/>
</dbReference>
<accession>A0A7W3TH55</accession>
<dbReference type="AlphaFoldDB" id="A0A7W3TH55"/>
<evidence type="ECO:0000313" key="7">
    <source>
        <dbReference type="EMBL" id="MBB0246741.1"/>
    </source>
</evidence>
<dbReference type="EC" id="6.3.2.2" evidence="5"/>
<dbReference type="InterPro" id="IPR006336">
    <property type="entry name" value="GCS2"/>
</dbReference>
<comment type="catalytic activity">
    <reaction evidence="4 5">
        <text>L-cysteine + L-glutamate + ATP = gamma-L-glutamyl-L-cysteine + ADP + phosphate + H(+)</text>
        <dbReference type="Rhea" id="RHEA:13285"/>
        <dbReference type="ChEBI" id="CHEBI:15378"/>
        <dbReference type="ChEBI" id="CHEBI:29985"/>
        <dbReference type="ChEBI" id="CHEBI:30616"/>
        <dbReference type="ChEBI" id="CHEBI:35235"/>
        <dbReference type="ChEBI" id="CHEBI:43474"/>
        <dbReference type="ChEBI" id="CHEBI:58173"/>
        <dbReference type="ChEBI" id="CHEBI:456216"/>
        <dbReference type="EC" id="6.3.2.2"/>
    </reaction>
</comment>
<keyword evidence="1 5" id="KW-0436">Ligase</keyword>
<feature type="region of interest" description="Disordered" evidence="6">
    <location>
        <begin position="1"/>
        <end position="28"/>
    </location>
</feature>
<comment type="caution">
    <text evidence="7">The sequence shown here is derived from an EMBL/GenBank/DDBJ whole genome shotgun (WGS) entry which is preliminary data.</text>
</comment>
<reference evidence="8" key="1">
    <citation type="submission" date="2019-10" db="EMBL/GenBank/DDBJ databases">
        <title>Streptomyces sp. nov., a novel actinobacterium isolated from alkaline environment.</title>
        <authorList>
            <person name="Golinska P."/>
        </authorList>
    </citation>
    <scope>NUCLEOTIDE SEQUENCE [LARGE SCALE GENOMIC DNA]</scope>
    <source>
        <strain evidence="8">DSM 42118</strain>
    </source>
</reference>
<dbReference type="GO" id="GO:0042398">
    <property type="term" value="P:modified amino acid biosynthetic process"/>
    <property type="evidence" value="ECO:0007669"/>
    <property type="project" value="InterPro"/>
</dbReference>
<evidence type="ECO:0000256" key="1">
    <source>
        <dbReference type="ARBA" id="ARBA00022598"/>
    </source>
</evidence>
<name>A0A7W3TH55_9ACTN</name>
<dbReference type="NCBIfam" id="TIGR02050">
    <property type="entry name" value="gshA_cyan_rel"/>
    <property type="match status" value="1"/>
</dbReference>
<dbReference type="SUPFAM" id="SSF55931">
    <property type="entry name" value="Glutamine synthetase/guanido kinase"/>
    <property type="match status" value="1"/>
</dbReference>
<dbReference type="PANTHER" id="PTHR36510:SF1">
    <property type="entry name" value="GLUTAMATE--CYSTEINE LIGASE 2-RELATED"/>
    <property type="match status" value="1"/>
</dbReference>
<protein>
    <recommendedName>
        <fullName evidence="5">Putative glutamate--cysteine ligase 2</fullName>
        <ecNumber evidence="5">6.3.2.2</ecNumber>
    </recommendedName>
    <alternativeName>
        <fullName evidence="5">Gamma-glutamylcysteine synthetase 2</fullName>
        <shortName evidence="5">GCS 2</shortName>
        <shortName evidence="5">Gamma-GCS 2</shortName>
    </alternativeName>
</protein>
<sequence>MPRGSAATTDAPRPASSSTPGDSLTLGVEEEFLLVDPRTARTAPEAARVLARVEADPPPAGGGYRPELHATQVEAATGVCTSLTGGGGVAGQLTELRARLAAAAREEGVLAVASGTPVLGSGTTHITPGDRYERIAAHYAGTMDHYEMCGCHVHVGVPDAETAVVVVNRLRPWLPILLALSVNSPLHRGRDRGFASWRIAEETRFPGAGVPPWFDSAAHHSAVLDRMVETGALVDHGMTFWLARPSPRHPTVEVRVTDTATTVDEAVLQAGLVRALVRTALTDAERGLAVPRPDDQEAAAALWNAARHGPNGPLVHPLTGRLGPGREAVETLLEAVTPALEESGDLSTVRDLLAALRSTGTGADRQRAAWREGGPRAAIAVSAIPLPGEPGSVFDPGTPYALDPPRGLPRIPDTPAGVGAPTNRRAPTLAGTAAGTPSPAAPPEPEARREDPPSPFHFDPASPSRAQEPPYA</sequence>
<dbReference type="InterPro" id="IPR011793">
    <property type="entry name" value="YbdK"/>
</dbReference>
<feature type="compositionally biased region" description="Low complexity" evidence="6">
    <location>
        <begin position="425"/>
        <end position="438"/>
    </location>
</feature>
<evidence type="ECO:0000313" key="8">
    <source>
        <dbReference type="Proteomes" id="UP000538929"/>
    </source>
</evidence>
<dbReference type="EMBL" id="VKHT01001085">
    <property type="protein sequence ID" value="MBB0246741.1"/>
    <property type="molecule type" value="Genomic_DNA"/>
</dbReference>
<dbReference type="Gene3D" id="3.30.590.20">
    <property type="match status" value="1"/>
</dbReference>
<evidence type="ECO:0000256" key="2">
    <source>
        <dbReference type="ARBA" id="ARBA00022741"/>
    </source>
</evidence>
<evidence type="ECO:0000256" key="3">
    <source>
        <dbReference type="ARBA" id="ARBA00022840"/>
    </source>
</evidence>
<evidence type="ECO:0000256" key="5">
    <source>
        <dbReference type="HAMAP-Rule" id="MF_01609"/>
    </source>
</evidence>
<comment type="similarity">
    <text evidence="5">Belongs to the glutamate--cysteine ligase type 2 family. YbdK subfamily.</text>
</comment>
<feature type="region of interest" description="Disordered" evidence="6">
    <location>
        <begin position="390"/>
        <end position="472"/>
    </location>
</feature>
<dbReference type="PANTHER" id="PTHR36510">
    <property type="entry name" value="GLUTAMATE--CYSTEINE LIGASE 2-RELATED"/>
    <property type="match status" value="1"/>
</dbReference>
<organism evidence="7 8">
    <name type="scientific">Streptomyces alkaliphilus</name>
    <dbReference type="NCBI Taxonomy" id="1472722"/>
    <lineage>
        <taxon>Bacteria</taxon>
        <taxon>Bacillati</taxon>
        <taxon>Actinomycetota</taxon>
        <taxon>Actinomycetes</taxon>
        <taxon>Kitasatosporales</taxon>
        <taxon>Streptomycetaceae</taxon>
        <taxon>Streptomyces</taxon>
    </lineage>
</organism>
<dbReference type="NCBIfam" id="NF010041">
    <property type="entry name" value="PRK13517.1-1"/>
    <property type="match status" value="1"/>
</dbReference>